<dbReference type="AlphaFoldDB" id="A0A6G9Z658"/>
<keyword evidence="5" id="KW-0503">Monooxygenase</keyword>
<dbReference type="InterPro" id="IPR050493">
    <property type="entry name" value="FAD-dep_Monooxygenase_BioMet"/>
</dbReference>
<reference evidence="7 8" key="1">
    <citation type="journal article" date="2019" name="ACS Chem. Biol.">
        <title>Identification and Mobilization of a Cryptic Antibiotic Biosynthesis Gene Locus from a Human-Pathogenic Nocardia Isolate.</title>
        <authorList>
            <person name="Herisse M."/>
            <person name="Ishida K."/>
            <person name="Porter J.L."/>
            <person name="Howden B."/>
            <person name="Hertweck C."/>
            <person name="Stinear T.P."/>
            <person name="Pidot S.J."/>
        </authorList>
    </citation>
    <scope>NUCLEOTIDE SEQUENCE [LARGE SCALE GENOMIC DNA]</scope>
    <source>
        <strain evidence="7 8">AUSMDU00012715</strain>
    </source>
</reference>
<evidence type="ECO:0000259" key="6">
    <source>
        <dbReference type="Pfam" id="PF01494"/>
    </source>
</evidence>
<sequence length="400" mass="43458">MVPGIDVVVVGGGVAGLAAASALARSGRRVRLVEKASEFGEIGAGLQLGPNATRILAEWGLLDRVIASGVLPARLVLRDARDGHELTALDLDEGFRQRYGGPYVVTHRSDLHGILLDAAAAAGVDLRTDSEVVAVRFDTDSATTTLASGAELVSRVVVGADGLHSRLRSVISDDAPVPSGYVAYRGTVSATEVEHAGSDDVIGWIGPDCHLVQYPLRRYEILNQVAVFRSPRTDSAASEWGGPDELDAAFARCCAPVRSALGNLRRDRRWPMSDREPLARWSRDRLLLIGDAAHPMLQYLAQGACQAIEDARELTRAIGDGPLDTTHWRQAVEIFHERRAPRTMRIQAAARWWGDLWHCDGRAAALRNAYLRDHDSTIVRHIDWLYGAQKTAGDYSGIKA</sequence>
<evidence type="ECO:0000256" key="1">
    <source>
        <dbReference type="ARBA" id="ARBA00001974"/>
    </source>
</evidence>
<dbReference type="EMBL" id="CP046173">
    <property type="protein sequence ID" value="QIS21095.1"/>
    <property type="molecule type" value="Genomic_DNA"/>
</dbReference>
<dbReference type="PRINTS" id="PR00420">
    <property type="entry name" value="RNGMNOXGNASE"/>
</dbReference>
<evidence type="ECO:0000256" key="2">
    <source>
        <dbReference type="ARBA" id="ARBA00022630"/>
    </source>
</evidence>
<evidence type="ECO:0000256" key="4">
    <source>
        <dbReference type="ARBA" id="ARBA00023002"/>
    </source>
</evidence>
<evidence type="ECO:0000256" key="5">
    <source>
        <dbReference type="ARBA" id="ARBA00023033"/>
    </source>
</evidence>
<dbReference type="Pfam" id="PF01494">
    <property type="entry name" value="FAD_binding_3"/>
    <property type="match status" value="1"/>
</dbReference>
<dbReference type="Gene3D" id="3.50.50.60">
    <property type="entry name" value="FAD/NAD(P)-binding domain"/>
    <property type="match status" value="1"/>
</dbReference>
<dbReference type="Proteomes" id="UP000500953">
    <property type="component" value="Chromosome"/>
</dbReference>
<accession>A0A6G9Z658</accession>
<proteinExistence type="predicted"/>
<dbReference type="GO" id="GO:0004497">
    <property type="term" value="F:monooxygenase activity"/>
    <property type="evidence" value="ECO:0007669"/>
    <property type="project" value="UniProtKB-KW"/>
</dbReference>
<dbReference type="InterPro" id="IPR002938">
    <property type="entry name" value="FAD-bd"/>
</dbReference>
<dbReference type="InterPro" id="IPR036188">
    <property type="entry name" value="FAD/NAD-bd_sf"/>
</dbReference>
<dbReference type="RefSeq" id="WP_167488401.1">
    <property type="nucleotide sequence ID" value="NZ_CP046173.1"/>
</dbReference>
<keyword evidence="3" id="KW-0274">FAD</keyword>
<evidence type="ECO:0000313" key="8">
    <source>
        <dbReference type="Proteomes" id="UP000500953"/>
    </source>
</evidence>
<comment type="cofactor">
    <cofactor evidence="1">
        <name>FAD</name>
        <dbReference type="ChEBI" id="CHEBI:57692"/>
    </cofactor>
</comment>
<dbReference type="PANTHER" id="PTHR13789">
    <property type="entry name" value="MONOOXYGENASE"/>
    <property type="match status" value="1"/>
</dbReference>
<dbReference type="GO" id="GO:0071949">
    <property type="term" value="F:FAD binding"/>
    <property type="evidence" value="ECO:0007669"/>
    <property type="project" value="InterPro"/>
</dbReference>
<organism evidence="7 8">
    <name type="scientific">Nocardia terpenica</name>
    <dbReference type="NCBI Taxonomy" id="455432"/>
    <lineage>
        <taxon>Bacteria</taxon>
        <taxon>Bacillati</taxon>
        <taxon>Actinomycetota</taxon>
        <taxon>Actinomycetes</taxon>
        <taxon>Mycobacteriales</taxon>
        <taxon>Nocardiaceae</taxon>
        <taxon>Nocardia</taxon>
    </lineage>
</organism>
<keyword evidence="4" id="KW-0560">Oxidoreductase</keyword>
<keyword evidence="2" id="KW-0285">Flavoprotein</keyword>
<dbReference type="SUPFAM" id="SSF54373">
    <property type="entry name" value="FAD-linked reductases, C-terminal domain"/>
    <property type="match status" value="1"/>
</dbReference>
<evidence type="ECO:0000313" key="7">
    <source>
        <dbReference type="EMBL" id="QIS21095.1"/>
    </source>
</evidence>
<protein>
    <submittedName>
        <fullName evidence="7">FAD-dependent oxidoreductase</fullName>
    </submittedName>
</protein>
<feature type="domain" description="FAD-binding" evidence="6">
    <location>
        <begin position="6"/>
        <end position="341"/>
    </location>
</feature>
<evidence type="ECO:0000256" key="3">
    <source>
        <dbReference type="ARBA" id="ARBA00022827"/>
    </source>
</evidence>
<dbReference type="PANTHER" id="PTHR13789:SF318">
    <property type="entry name" value="GERANYLGERANYL DIPHOSPHATE REDUCTASE"/>
    <property type="match status" value="1"/>
</dbReference>
<dbReference type="SUPFAM" id="SSF51905">
    <property type="entry name" value="FAD/NAD(P)-binding domain"/>
    <property type="match status" value="1"/>
</dbReference>
<name>A0A6G9Z658_9NOCA</name>
<gene>
    <name evidence="7" type="ORF">F6W96_25025</name>
</gene>